<comment type="caution">
    <text evidence="2">The sequence shown here is derived from an EMBL/GenBank/DDBJ whole genome shotgun (WGS) entry which is preliminary data.</text>
</comment>
<accession>A0ABS3LD73</accession>
<gene>
    <name evidence="2" type="ORF">JZO70_15545</name>
</gene>
<protein>
    <submittedName>
        <fullName evidence="2">YbgA family protein</fullName>
    </submittedName>
</protein>
<reference evidence="2 3" key="1">
    <citation type="submission" date="2021-03" db="EMBL/GenBank/DDBJ databases">
        <title>Enterococcal diversity collection.</title>
        <authorList>
            <person name="Gilmore M.S."/>
            <person name="Schwartzman J."/>
            <person name="Van Tyne D."/>
            <person name="Martin M."/>
            <person name="Earl A.M."/>
            <person name="Manson A.L."/>
            <person name="Straub T."/>
            <person name="Salamzade R."/>
            <person name="Saavedra J."/>
            <person name="Lebreton F."/>
            <person name="Prichula J."/>
            <person name="Schaufler K."/>
            <person name="Gaca A."/>
            <person name="Sgardioli B."/>
            <person name="Wagenaar J."/>
            <person name="Strong T."/>
        </authorList>
    </citation>
    <scope>NUCLEOTIDE SEQUENCE [LARGE SCALE GENOMIC DNA]</scope>
    <source>
        <strain evidence="2 3">669A</strain>
    </source>
</reference>
<sequence>MNQKEAQKEWARWKYFVMARSQKEYLALRKLFSGNQWSEEKEKQFYETLQQVQQLPPNPKAMRNAYEHVWGYFKKSATIEERASFYEKLIQISETHDEALPYLKYLNQKYPDTYLSESKLFQAEDRQTD</sequence>
<organism evidence="2 3">
    <name type="scientific">Candidatus Enterococcus moelleringii</name>
    <dbReference type="NCBI Taxonomy" id="2815325"/>
    <lineage>
        <taxon>Bacteria</taxon>
        <taxon>Bacillati</taxon>
        <taxon>Bacillota</taxon>
        <taxon>Bacilli</taxon>
        <taxon>Lactobacillales</taxon>
        <taxon>Enterococcaceae</taxon>
        <taxon>Enterococcus</taxon>
    </lineage>
</organism>
<name>A0ABS3LD73_9ENTE</name>
<feature type="domain" description="DUF1722" evidence="1">
    <location>
        <begin position="14"/>
        <end position="122"/>
    </location>
</feature>
<evidence type="ECO:0000313" key="2">
    <source>
        <dbReference type="EMBL" id="MBO1307589.1"/>
    </source>
</evidence>
<keyword evidence="3" id="KW-1185">Reference proteome</keyword>
<dbReference type="RefSeq" id="WP_207674582.1">
    <property type="nucleotide sequence ID" value="NZ_JAFREM010000025.1"/>
</dbReference>
<evidence type="ECO:0000313" key="3">
    <source>
        <dbReference type="Proteomes" id="UP000664601"/>
    </source>
</evidence>
<dbReference type="InterPro" id="IPR013560">
    <property type="entry name" value="DUF1722"/>
</dbReference>
<proteinExistence type="predicted"/>
<dbReference type="Pfam" id="PF08349">
    <property type="entry name" value="DUF1722"/>
    <property type="match status" value="1"/>
</dbReference>
<dbReference type="Proteomes" id="UP000664601">
    <property type="component" value="Unassembled WGS sequence"/>
</dbReference>
<evidence type="ECO:0000259" key="1">
    <source>
        <dbReference type="Pfam" id="PF08349"/>
    </source>
</evidence>
<dbReference type="EMBL" id="JAFREM010000025">
    <property type="protein sequence ID" value="MBO1307589.1"/>
    <property type="molecule type" value="Genomic_DNA"/>
</dbReference>